<dbReference type="OrthoDB" id="343590at2759"/>
<keyword evidence="1" id="KW-0812">Transmembrane</keyword>
<sequence>MPRRKEKQEIMSVATFSSRRNIADDDDEKSDLRDVNPIFGCLIPCLMCCIYPYRAFFLVGRHIFRRKSKNKRLQTTNDRRMVVEEHSRQLNCCVCNCQCTAKCNSANVRSNLINNQNNLQQYPEIPLVNCSFSPEMSNPNYAGIPLSNSYGPRRYVINTIHKDKHDKNQFTHCSSGFDVEVERKSKIAQISSSKHHWQLSGIYSTDKGKNNINIKHNKEFINKKSRSENRRQVDFLPNCSSLAYSDTIILKYHQGICFVDE</sequence>
<gene>
    <name evidence="2" type="ORF">cand_000320</name>
</gene>
<dbReference type="AlphaFoldDB" id="A0A1J4MR27"/>
<dbReference type="GeneID" id="92364217"/>
<dbReference type="VEuPathDB" id="CryptoDB:cand_000320"/>
<comment type="caution">
    <text evidence="2">The sequence shown here is derived from an EMBL/GenBank/DDBJ whole genome shotgun (WGS) entry which is preliminary data.</text>
</comment>
<keyword evidence="1" id="KW-1133">Transmembrane helix</keyword>
<dbReference type="Proteomes" id="UP000186804">
    <property type="component" value="Unassembled WGS sequence"/>
</dbReference>
<organism evidence="2 3">
    <name type="scientific">Cryptosporidium andersoni</name>
    <dbReference type="NCBI Taxonomy" id="117008"/>
    <lineage>
        <taxon>Eukaryota</taxon>
        <taxon>Sar</taxon>
        <taxon>Alveolata</taxon>
        <taxon>Apicomplexa</taxon>
        <taxon>Conoidasida</taxon>
        <taxon>Coccidia</taxon>
        <taxon>Eucoccidiorida</taxon>
        <taxon>Eimeriorina</taxon>
        <taxon>Cryptosporidiidae</taxon>
        <taxon>Cryptosporidium</taxon>
    </lineage>
</organism>
<evidence type="ECO:0000313" key="3">
    <source>
        <dbReference type="Proteomes" id="UP000186804"/>
    </source>
</evidence>
<feature type="transmembrane region" description="Helical" evidence="1">
    <location>
        <begin position="37"/>
        <end position="59"/>
    </location>
</feature>
<protein>
    <submittedName>
        <fullName evidence="2">Uncharacterized protein</fullName>
    </submittedName>
</protein>
<reference evidence="2 3" key="1">
    <citation type="submission" date="2016-10" db="EMBL/GenBank/DDBJ databases">
        <title>Reductive evolution of mitochondrial metabolism and differential evolution of invasion-related proteins in Cryptosporidium.</title>
        <authorList>
            <person name="Liu S."/>
            <person name="Roellig D.M."/>
            <person name="Guo Y."/>
            <person name="Li N."/>
            <person name="Frace M.A."/>
            <person name="Tang K."/>
            <person name="Zhang L."/>
            <person name="Feng Y."/>
            <person name="Xiao L."/>
        </authorList>
    </citation>
    <scope>NUCLEOTIDE SEQUENCE [LARGE SCALE GENOMIC DNA]</scope>
    <source>
        <strain evidence="2">30847</strain>
    </source>
</reference>
<keyword evidence="1" id="KW-0472">Membrane</keyword>
<evidence type="ECO:0000256" key="1">
    <source>
        <dbReference type="SAM" id="Phobius"/>
    </source>
</evidence>
<proteinExistence type="predicted"/>
<dbReference type="RefSeq" id="XP_067068357.1">
    <property type="nucleotide sequence ID" value="XM_067210282.1"/>
</dbReference>
<name>A0A1J4MR27_9CRYT</name>
<evidence type="ECO:0000313" key="2">
    <source>
        <dbReference type="EMBL" id="OII76511.1"/>
    </source>
</evidence>
<keyword evidence="3" id="KW-1185">Reference proteome</keyword>
<accession>A0A1J4MR27</accession>
<dbReference type="EMBL" id="LRBS01000057">
    <property type="protein sequence ID" value="OII76511.1"/>
    <property type="molecule type" value="Genomic_DNA"/>
</dbReference>